<dbReference type="PANTHER" id="PTHR30265">
    <property type="entry name" value="RHO-INTERACTING TRANSCRIPTION TERMINATION FACTOR NUSG"/>
    <property type="match status" value="1"/>
</dbReference>
<protein>
    <submittedName>
        <fullName evidence="5">UpxY family transcription antiterminator</fullName>
    </submittedName>
</protein>
<dbReference type="Pfam" id="PF02357">
    <property type="entry name" value="NusG"/>
    <property type="match status" value="1"/>
</dbReference>
<accession>A0A7K0G508</accession>
<evidence type="ECO:0000256" key="2">
    <source>
        <dbReference type="ARBA" id="ARBA00023015"/>
    </source>
</evidence>
<dbReference type="NCBIfam" id="NF033644">
    <property type="entry name" value="antiterm_UpxY"/>
    <property type="match status" value="1"/>
</dbReference>
<dbReference type="AlphaFoldDB" id="A0A7K0G508"/>
<dbReference type="Proteomes" id="UP000487757">
    <property type="component" value="Unassembled WGS sequence"/>
</dbReference>
<dbReference type="SUPFAM" id="SSF82679">
    <property type="entry name" value="N-utilization substance G protein NusG, N-terminal domain"/>
    <property type="match status" value="1"/>
</dbReference>
<reference evidence="5 6" key="1">
    <citation type="submission" date="2019-11" db="EMBL/GenBank/DDBJ databases">
        <title>Pedobacter petrophilus genome.</title>
        <authorList>
            <person name="Feldbauer M.J."/>
            <person name="Newman J.D."/>
        </authorList>
    </citation>
    <scope>NUCLEOTIDE SEQUENCE [LARGE SCALE GENOMIC DNA]</scope>
    <source>
        <strain evidence="5 6">LMG 29686</strain>
    </source>
</reference>
<dbReference type="GO" id="GO:0006354">
    <property type="term" value="P:DNA-templated transcription elongation"/>
    <property type="evidence" value="ECO:0007669"/>
    <property type="project" value="InterPro"/>
</dbReference>
<dbReference type="CDD" id="cd09895">
    <property type="entry name" value="NGN_SP_UpxY"/>
    <property type="match status" value="1"/>
</dbReference>
<evidence type="ECO:0000256" key="3">
    <source>
        <dbReference type="ARBA" id="ARBA00023163"/>
    </source>
</evidence>
<keyword evidence="2" id="KW-0805">Transcription regulation</keyword>
<dbReference type="Gene3D" id="3.30.70.940">
    <property type="entry name" value="NusG, N-terminal domain"/>
    <property type="match status" value="1"/>
</dbReference>
<dbReference type="InterPro" id="IPR036735">
    <property type="entry name" value="NGN_dom_sf"/>
</dbReference>
<proteinExistence type="predicted"/>
<dbReference type="SMART" id="SM00738">
    <property type="entry name" value="NGN"/>
    <property type="match status" value="1"/>
</dbReference>
<organism evidence="5 6">
    <name type="scientific">Pedobacter petrophilus</name>
    <dbReference type="NCBI Taxonomy" id="1908241"/>
    <lineage>
        <taxon>Bacteria</taxon>
        <taxon>Pseudomonadati</taxon>
        <taxon>Bacteroidota</taxon>
        <taxon>Sphingobacteriia</taxon>
        <taxon>Sphingobacteriales</taxon>
        <taxon>Sphingobacteriaceae</taxon>
        <taxon>Pedobacter</taxon>
    </lineage>
</organism>
<comment type="caution">
    <text evidence="5">The sequence shown here is derived from an EMBL/GenBank/DDBJ whole genome shotgun (WGS) entry which is preliminary data.</text>
</comment>
<dbReference type="GO" id="GO:0031564">
    <property type="term" value="P:transcription antitermination"/>
    <property type="evidence" value="ECO:0007669"/>
    <property type="project" value="UniProtKB-KW"/>
</dbReference>
<keyword evidence="3" id="KW-0804">Transcription</keyword>
<evidence type="ECO:0000256" key="1">
    <source>
        <dbReference type="ARBA" id="ARBA00022814"/>
    </source>
</evidence>
<evidence type="ECO:0000313" key="6">
    <source>
        <dbReference type="Proteomes" id="UP000487757"/>
    </source>
</evidence>
<dbReference type="InterPro" id="IPR043425">
    <property type="entry name" value="NusG-like"/>
</dbReference>
<gene>
    <name evidence="5" type="ORF">GJU39_19790</name>
</gene>
<keyword evidence="6" id="KW-1185">Reference proteome</keyword>
<dbReference type="EMBL" id="WKKH01000048">
    <property type="protein sequence ID" value="MRX78329.1"/>
    <property type="molecule type" value="Genomic_DNA"/>
</dbReference>
<dbReference type="InterPro" id="IPR006645">
    <property type="entry name" value="NGN-like_dom"/>
</dbReference>
<keyword evidence="1" id="KW-0889">Transcription antitermination</keyword>
<dbReference type="RefSeq" id="WP_154282735.1">
    <property type="nucleotide sequence ID" value="NZ_JBHUJQ010000001.1"/>
</dbReference>
<evidence type="ECO:0000313" key="5">
    <source>
        <dbReference type="EMBL" id="MRX78329.1"/>
    </source>
</evidence>
<name>A0A7K0G508_9SPHI</name>
<dbReference type="PANTHER" id="PTHR30265:SF4">
    <property type="entry name" value="KOW MOTIF FAMILY PROTEIN, EXPRESSED"/>
    <property type="match status" value="1"/>
</dbReference>
<feature type="domain" description="NusG-like N-terminal" evidence="4">
    <location>
        <begin position="13"/>
        <end position="110"/>
    </location>
</feature>
<sequence length="186" mass="20978">MNLTSLPQHAARKKQWKVVYTRSNYEKKAHQLLSQQGLHSFCPVITIKSKWADRYKLIEKPLFPSYLFVYVSAIEEHQVLATTGILSYINFCGKPAVMPDEDISRINEILSNYNGIETINSKRLSVGDKVLINQGFKAGSQAEILEVEEKTVLLVLNQLDCALVAKIRVDIGNIIADQSKTISSKR</sequence>
<dbReference type="OrthoDB" id="9796143at2"/>
<evidence type="ECO:0000259" key="4">
    <source>
        <dbReference type="SMART" id="SM00738"/>
    </source>
</evidence>